<dbReference type="AlphaFoldDB" id="A0A0D2GTE8"/>
<organism evidence="2 3">
    <name type="scientific">Fonsecaea pedrosoi CBS 271.37</name>
    <dbReference type="NCBI Taxonomy" id="1442368"/>
    <lineage>
        <taxon>Eukaryota</taxon>
        <taxon>Fungi</taxon>
        <taxon>Dikarya</taxon>
        <taxon>Ascomycota</taxon>
        <taxon>Pezizomycotina</taxon>
        <taxon>Eurotiomycetes</taxon>
        <taxon>Chaetothyriomycetidae</taxon>
        <taxon>Chaetothyriales</taxon>
        <taxon>Herpotrichiellaceae</taxon>
        <taxon>Fonsecaea</taxon>
    </lineage>
</organism>
<feature type="region of interest" description="Disordered" evidence="1">
    <location>
        <begin position="25"/>
        <end position="44"/>
    </location>
</feature>
<dbReference type="STRING" id="1442368.A0A0D2GTE8"/>
<dbReference type="EMBL" id="KN846970">
    <property type="protein sequence ID" value="KIW84278.1"/>
    <property type="molecule type" value="Genomic_DNA"/>
</dbReference>
<dbReference type="GO" id="GO:0005739">
    <property type="term" value="C:mitochondrion"/>
    <property type="evidence" value="ECO:0007669"/>
    <property type="project" value="TreeGrafter"/>
</dbReference>
<evidence type="ECO:0008006" key="4">
    <source>
        <dbReference type="Google" id="ProtNLM"/>
    </source>
</evidence>
<dbReference type="Gene3D" id="3.10.129.10">
    <property type="entry name" value="Hotdog Thioesterase"/>
    <property type="match status" value="1"/>
</dbReference>
<dbReference type="HOGENOM" id="CLU_028690_0_1_1"/>
<protein>
    <recommendedName>
        <fullName evidence="4">Mesaconyl-C4 CoA hydratase</fullName>
    </recommendedName>
</protein>
<dbReference type="PANTHER" id="PTHR28152">
    <property type="entry name" value="HYDROXYACYL-THIOESTER DEHYDRATASE TYPE 2, MITOCHONDRIAL"/>
    <property type="match status" value="1"/>
</dbReference>
<dbReference type="PANTHER" id="PTHR28152:SF2">
    <property type="entry name" value="N-TERMINAL OF MAOC-LIKE DEHYDRATASE DOMAIN-CONTAINING PROTEIN"/>
    <property type="match status" value="1"/>
</dbReference>
<name>A0A0D2GTE8_9EURO</name>
<accession>A0A0D2GTE8</accession>
<dbReference type="InterPro" id="IPR052741">
    <property type="entry name" value="Mitochondrial_HTD2"/>
</dbReference>
<dbReference type="GO" id="GO:0019171">
    <property type="term" value="F:(3R)-hydroxyacyl-[acyl-carrier-protein] dehydratase activity"/>
    <property type="evidence" value="ECO:0007669"/>
    <property type="project" value="TreeGrafter"/>
</dbReference>
<proteinExistence type="predicted"/>
<dbReference type="SUPFAM" id="SSF54637">
    <property type="entry name" value="Thioesterase/thiol ester dehydrase-isomerase"/>
    <property type="match status" value="1"/>
</dbReference>
<reference evidence="2 3" key="1">
    <citation type="submission" date="2015-01" db="EMBL/GenBank/DDBJ databases">
        <title>The Genome Sequence of Fonsecaea pedrosoi CBS 271.37.</title>
        <authorList>
            <consortium name="The Broad Institute Genomics Platform"/>
            <person name="Cuomo C."/>
            <person name="de Hoog S."/>
            <person name="Gorbushina A."/>
            <person name="Stielow B."/>
            <person name="Teixiera M."/>
            <person name="Abouelleil A."/>
            <person name="Chapman S.B."/>
            <person name="Priest M."/>
            <person name="Young S.K."/>
            <person name="Wortman J."/>
            <person name="Nusbaum C."/>
            <person name="Birren B."/>
        </authorList>
    </citation>
    <scope>NUCLEOTIDE SEQUENCE [LARGE SCALE GENOMIC DNA]</scope>
    <source>
        <strain evidence="2 3">CBS 271.37</strain>
    </source>
</reference>
<dbReference type="RefSeq" id="XP_013288086.1">
    <property type="nucleotide sequence ID" value="XM_013432632.1"/>
</dbReference>
<evidence type="ECO:0000256" key="1">
    <source>
        <dbReference type="SAM" id="MobiDB-lite"/>
    </source>
</evidence>
<keyword evidence="3" id="KW-1185">Reference proteome</keyword>
<dbReference type="InterPro" id="IPR029069">
    <property type="entry name" value="HotDog_dom_sf"/>
</dbReference>
<sequence>MTVPFRACSRCCFASVATGSGARLGTTTSRSFSSSRTRLSSPPADPKAITEAFLSKFSKGQTFVRHQLLDANQIRLFSLTLNRPHLWPTSSTKTLEEAEPVEGTPIPPAYHICYFTPAQLPGILGLDGTDASFNPDAPFTRRMWAGGSCHWPGADPSSKNQALLVVGDTVTEVTKVLSCEPKVIGKTGESMLLVGVEKEFRNGKDELCVLDRRNWVFRVALDPSKPAPLVPKPKELSQGELDKSVEGKLWREYSRDEATLFRFSALTFNAHRIHYDKPWATDVEGHRNVVVHGPMNLLAMLDLWRDEASVVRGQGIHYPQMIEYRATSPVYGREPYRVMMNQEAVGKKEAETRVVSNDGTVCMKGTVRDWPSSN</sequence>
<gene>
    <name evidence="2" type="ORF">Z517_03528</name>
</gene>
<evidence type="ECO:0000313" key="2">
    <source>
        <dbReference type="EMBL" id="KIW84278.1"/>
    </source>
</evidence>
<dbReference type="FunFam" id="3.10.129.10:FF:000103">
    <property type="entry name" value="WGS project CABT00000000 data, contig 2.1"/>
    <property type="match status" value="1"/>
</dbReference>
<dbReference type="VEuPathDB" id="FungiDB:Z517_03528"/>
<feature type="compositionally biased region" description="Low complexity" evidence="1">
    <location>
        <begin position="25"/>
        <end position="41"/>
    </location>
</feature>
<evidence type="ECO:0000313" key="3">
    <source>
        <dbReference type="Proteomes" id="UP000053029"/>
    </source>
</evidence>
<dbReference type="GeneID" id="25303018"/>
<dbReference type="Proteomes" id="UP000053029">
    <property type="component" value="Unassembled WGS sequence"/>
</dbReference>
<dbReference type="OrthoDB" id="3257538at2759"/>